<evidence type="ECO:0000313" key="1">
    <source>
        <dbReference type="EMBL" id="PKU80499.1"/>
    </source>
</evidence>
<dbReference type="AlphaFoldDB" id="A0A2I0WXW3"/>
<protein>
    <submittedName>
        <fullName evidence="1">Uncharacterized protein</fullName>
    </submittedName>
</protein>
<organism evidence="1 2">
    <name type="scientific">Dendrobium catenatum</name>
    <dbReference type="NCBI Taxonomy" id="906689"/>
    <lineage>
        <taxon>Eukaryota</taxon>
        <taxon>Viridiplantae</taxon>
        <taxon>Streptophyta</taxon>
        <taxon>Embryophyta</taxon>
        <taxon>Tracheophyta</taxon>
        <taxon>Spermatophyta</taxon>
        <taxon>Magnoliopsida</taxon>
        <taxon>Liliopsida</taxon>
        <taxon>Asparagales</taxon>
        <taxon>Orchidaceae</taxon>
        <taxon>Epidendroideae</taxon>
        <taxon>Malaxideae</taxon>
        <taxon>Dendrobiinae</taxon>
        <taxon>Dendrobium</taxon>
    </lineage>
</organism>
<name>A0A2I0WXW3_9ASPA</name>
<reference evidence="1 2" key="1">
    <citation type="journal article" date="2016" name="Sci. Rep.">
        <title>The Dendrobium catenatum Lindl. genome sequence provides insights into polysaccharide synthase, floral development and adaptive evolution.</title>
        <authorList>
            <person name="Zhang G.Q."/>
            <person name="Xu Q."/>
            <person name="Bian C."/>
            <person name="Tsai W.C."/>
            <person name="Yeh C.M."/>
            <person name="Liu K.W."/>
            <person name="Yoshida K."/>
            <person name="Zhang L.S."/>
            <person name="Chang S.B."/>
            <person name="Chen F."/>
            <person name="Shi Y."/>
            <person name="Su Y.Y."/>
            <person name="Zhang Y.Q."/>
            <person name="Chen L.J."/>
            <person name="Yin Y."/>
            <person name="Lin M."/>
            <person name="Huang H."/>
            <person name="Deng H."/>
            <person name="Wang Z.W."/>
            <person name="Zhu S.L."/>
            <person name="Zhao X."/>
            <person name="Deng C."/>
            <person name="Niu S.C."/>
            <person name="Huang J."/>
            <person name="Wang M."/>
            <person name="Liu G.H."/>
            <person name="Yang H.J."/>
            <person name="Xiao X.J."/>
            <person name="Hsiao Y.Y."/>
            <person name="Wu W.L."/>
            <person name="Chen Y.Y."/>
            <person name="Mitsuda N."/>
            <person name="Ohme-Takagi M."/>
            <person name="Luo Y.B."/>
            <person name="Van de Peer Y."/>
            <person name="Liu Z.J."/>
        </authorList>
    </citation>
    <scope>NUCLEOTIDE SEQUENCE [LARGE SCALE GENOMIC DNA]</scope>
    <source>
        <tissue evidence="1">The whole plant</tissue>
    </source>
</reference>
<dbReference type="Proteomes" id="UP000233837">
    <property type="component" value="Unassembled WGS sequence"/>
</dbReference>
<keyword evidence="2" id="KW-1185">Reference proteome</keyword>
<sequence length="65" mass="7031">MQEFVEVHNEHGGTPNLVQNVVIPSSVQAGEIPSCLSPKVDGKVVGEQSLEEGKFEQGELVEALW</sequence>
<gene>
    <name evidence="1" type="ORF">MA16_Dca021800</name>
</gene>
<proteinExistence type="predicted"/>
<evidence type="ECO:0000313" key="2">
    <source>
        <dbReference type="Proteomes" id="UP000233837"/>
    </source>
</evidence>
<dbReference type="EMBL" id="KZ502343">
    <property type="protein sequence ID" value="PKU80499.1"/>
    <property type="molecule type" value="Genomic_DNA"/>
</dbReference>
<accession>A0A2I0WXW3</accession>
<reference evidence="1 2" key="2">
    <citation type="journal article" date="2017" name="Nature">
        <title>The Apostasia genome and the evolution of orchids.</title>
        <authorList>
            <person name="Zhang G.Q."/>
            <person name="Liu K.W."/>
            <person name="Li Z."/>
            <person name="Lohaus R."/>
            <person name="Hsiao Y.Y."/>
            <person name="Niu S.C."/>
            <person name="Wang J.Y."/>
            <person name="Lin Y.C."/>
            <person name="Xu Q."/>
            <person name="Chen L.J."/>
            <person name="Yoshida K."/>
            <person name="Fujiwara S."/>
            <person name="Wang Z.W."/>
            <person name="Zhang Y.Q."/>
            <person name="Mitsuda N."/>
            <person name="Wang M."/>
            <person name="Liu G.H."/>
            <person name="Pecoraro L."/>
            <person name="Huang H.X."/>
            <person name="Xiao X.J."/>
            <person name="Lin M."/>
            <person name="Wu X.Y."/>
            <person name="Wu W.L."/>
            <person name="Chen Y.Y."/>
            <person name="Chang S.B."/>
            <person name="Sakamoto S."/>
            <person name="Ohme-Takagi M."/>
            <person name="Yagi M."/>
            <person name="Zeng S.J."/>
            <person name="Shen C.Y."/>
            <person name="Yeh C.M."/>
            <person name="Luo Y.B."/>
            <person name="Tsai W.C."/>
            <person name="Van de Peer Y."/>
            <person name="Liu Z.J."/>
        </authorList>
    </citation>
    <scope>NUCLEOTIDE SEQUENCE [LARGE SCALE GENOMIC DNA]</scope>
    <source>
        <tissue evidence="1">The whole plant</tissue>
    </source>
</reference>